<dbReference type="KEGG" id="ipc:IPA_03885"/>
<keyword evidence="2" id="KW-1185">Reference proteome</keyword>
<organism evidence="1 2">
    <name type="scientific">Ignicoccus pacificus DSM 13166</name>
    <dbReference type="NCBI Taxonomy" id="940294"/>
    <lineage>
        <taxon>Archaea</taxon>
        <taxon>Thermoproteota</taxon>
        <taxon>Thermoprotei</taxon>
        <taxon>Desulfurococcales</taxon>
        <taxon>Desulfurococcaceae</taxon>
        <taxon>Ignicoccus</taxon>
    </lineage>
</organism>
<evidence type="ECO:0000313" key="1">
    <source>
        <dbReference type="EMBL" id="UXD22363.1"/>
    </source>
</evidence>
<dbReference type="AlphaFoldDB" id="A0A977KC18"/>
<dbReference type="InterPro" id="IPR029063">
    <property type="entry name" value="SAM-dependent_MTases_sf"/>
</dbReference>
<protein>
    <recommendedName>
        <fullName evidence="3">Methyltransferase FkbM domain-containing protein</fullName>
    </recommendedName>
</protein>
<accession>A0A977KC18</accession>
<proteinExistence type="predicted"/>
<sequence>MNLLVELSEFAEEIMMGSPEANIRRKPSGSLLNRVLRKLGGVIVLKRNVVEAMWRRTKGFGVKQALQLLGTARAWRTWKSIRDDPKRWVEGCERFDDAASKRFFVEYIKMAFIESVYPLSPCYKLNLKCYNFAYTNLDKVFNKYGLQYLGEGSYEFTELINVKGLFTIETFPFFLAESLIARNYQDDLHNIGPQNDSIFIDLGAYAGETIAWYAIEASDVDVYAIEPGNVKKLLKENLEREDRMASFLRRKRVSWKIIDKFISEDVDLSNLGIKFNKNKIFIKSDIEGYERYALKAFSKVLQEYRPTLAFAAYHKWDDLLVLPEIILNANPDYKLYLSGKSSPPDFILFAK</sequence>
<dbReference type="Gene3D" id="3.40.50.150">
    <property type="entry name" value="Vaccinia Virus protein VP39"/>
    <property type="match status" value="1"/>
</dbReference>
<dbReference type="SUPFAM" id="SSF53335">
    <property type="entry name" value="S-adenosyl-L-methionine-dependent methyltransferases"/>
    <property type="match status" value="1"/>
</dbReference>
<evidence type="ECO:0008006" key="3">
    <source>
        <dbReference type="Google" id="ProtNLM"/>
    </source>
</evidence>
<dbReference type="Proteomes" id="UP001063698">
    <property type="component" value="Chromosome"/>
</dbReference>
<reference evidence="1" key="1">
    <citation type="submission" date="2013-11" db="EMBL/GenBank/DDBJ databases">
        <title>Comparative genomics of Ignicoccus.</title>
        <authorList>
            <person name="Podar M."/>
        </authorList>
    </citation>
    <scope>NUCLEOTIDE SEQUENCE</scope>
    <source>
        <strain evidence="1">DSM 13166</strain>
    </source>
</reference>
<evidence type="ECO:0000313" key="2">
    <source>
        <dbReference type="Proteomes" id="UP001063698"/>
    </source>
</evidence>
<dbReference type="EMBL" id="CP006868">
    <property type="protein sequence ID" value="UXD22363.1"/>
    <property type="molecule type" value="Genomic_DNA"/>
</dbReference>
<name>A0A977KC18_9CREN</name>
<gene>
    <name evidence="1" type="ORF">IPA_03885</name>
</gene>